<dbReference type="CDD" id="cd07346">
    <property type="entry name" value="ABC_6TM_exporters"/>
    <property type="match status" value="1"/>
</dbReference>
<feature type="transmembrane region" description="Helical" evidence="5">
    <location>
        <begin position="163"/>
        <end position="182"/>
    </location>
</feature>
<dbReference type="InterPro" id="IPR036640">
    <property type="entry name" value="ABC1_TM_sf"/>
</dbReference>
<dbReference type="SUPFAM" id="SSF52540">
    <property type="entry name" value="P-loop containing nucleoside triphosphate hydrolases"/>
    <property type="match status" value="1"/>
</dbReference>
<keyword evidence="2 5" id="KW-0812">Transmembrane</keyword>
<reference evidence="8" key="2">
    <citation type="journal article" date="2021" name="PeerJ">
        <title>Extensive microbial diversity within the chicken gut microbiome revealed by metagenomics and culture.</title>
        <authorList>
            <person name="Gilroy R."/>
            <person name="Ravi A."/>
            <person name="Getino M."/>
            <person name="Pursley I."/>
            <person name="Horton D.L."/>
            <person name="Alikhan N.F."/>
            <person name="Baker D."/>
            <person name="Gharbi K."/>
            <person name="Hall N."/>
            <person name="Watson M."/>
            <person name="Adriaenssens E.M."/>
            <person name="Foster-Nyarko E."/>
            <person name="Jarju S."/>
            <person name="Secka A."/>
            <person name="Antonio M."/>
            <person name="Oren A."/>
            <person name="Chaudhuri R.R."/>
            <person name="La Ragione R."/>
            <person name="Hildebrand F."/>
            <person name="Pallen M.J."/>
        </authorList>
    </citation>
    <scope>NUCLEOTIDE SEQUENCE</scope>
    <source>
        <strain evidence="8">ChiGjej1B1-24693</strain>
    </source>
</reference>
<sequence>MTSQPETAPGPALLRRTLTRHRRLMLPGMAIMCLWQACEAAVPVLIGLVVDHAVVPLDRPALVIGLVAVAVLFTVLSLGYRFGARLANRALNLETHALRVEVAGRALDPRGVRTGLMPGEVLSVATADADVTSFIIRRIALMGSAVVGVVAGGIYLFVTDWVIGLVVLGGVAITLGLSHLVSRPIERHTRTMQAKIAAASGQATDLMRGLRVIKGIGAEPAVRQQYQRANHDARDASVRTASGMAVADGAQQTILGLLIAAVVLVGGYRLLDGHLTVGGLIAVVGLAVFLAEPISTVVASIPLLFYSVASARRIGDFLAQPDLIRSGQSGLTTETATLTVTGLTGPDGQTLDLTVRPGELLALVVHDPSMSEAITSALAGESAQSDTVALDGVPRTELSLEAVRDRLAVAPHKVDVFEGTLRSNVVLRHRSVEQERLAPALEASACAELLELFPDGLDHAVAADGANLSGGQRQRIALARALVANPEVLVLCDPTTAVDAVTEQQIATSLAQVRRGRTTIVVTSSPALCAGADRVVLVGRSTQADGTHAELLARSDDYRELVLR</sequence>
<dbReference type="InterPro" id="IPR003439">
    <property type="entry name" value="ABC_transporter-like_ATP-bd"/>
</dbReference>
<feature type="domain" description="ABC transporter" evidence="6">
    <location>
        <begin position="333"/>
        <end position="564"/>
    </location>
</feature>
<keyword evidence="8" id="KW-0547">Nucleotide-binding</keyword>
<dbReference type="GO" id="GO:0034040">
    <property type="term" value="F:ATPase-coupled lipid transmembrane transporter activity"/>
    <property type="evidence" value="ECO:0007669"/>
    <property type="project" value="TreeGrafter"/>
</dbReference>
<accession>A0A9D1KN08</accession>
<evidence type="ECO:0000313" key="9">
    <source>
        <dbReference type="Proteomes" id="UP000886842"/>
    </source>
</evidence>
<dbReference type="GO" id="GO:0016887">
    <property type="term" value="F:ATP hydrolysis activity"/>
    <property type="evidence" value="ECO:0007669"/>
    <property type="project" value="InterPro"/>
</dbReference>
<dbReference type="EMBL" id="DVLP01000440">
    <property type="protein sequence ID" value="HIT76924.1"/>
    <property type="molecule type" value="Genomic_DNA"/>
</dbReference>
<dbReference type="GO" id="GO:0140359">
    <property type="term" value="F:ABC-type transporter activity"/>
    <property type="evidence" value="ECO:0007669"/>
    <property type="project" value="InterPro"/>
</dbReference>
<dbReference type="AlphaFoldDB" id="A0A9D1KN08"/>
<evidence type="ECO:0000259" key="6">
    <source>
        <dbReference type="PROSITE" id="PS50893"/>
    </source>
</evidence>
<dbReference type="Gene3D" id="1.20.1560.10">
    <property type="entry name" value="ABC transporter type 1, transmembrane domain"/>
    <property type="match status" value="1"/>
</dbReference>
<dbReference type="PROSITE" id="PS50893">
    <property type="entry name" value="ABC_TRANSPORTER_2"/>
    <property type="match status" value="1"/>
</dbReference>
<organism evidence="8 9">
    <name type="scientific">Candidatus Avipropionibacterium avicola</name>
    <dbReference type="NCBI Taxonomy" id="2840701"/>
    <lineage>
        <taxon>Bacteria</taxon>
        <taxon>Bacillati</taxon>
        <taxon>Actinomycetota</taxon>
        <taxon>Actinomycetes</taxon>
        <taxon>Propionibacteriales</taxon>
        <taxon>Propionibacteriaceae</taxon>
        <taxon>Propionibacteriaceae incertae sedis</taxon>
        <taxon>Candidatus Avipropionibacterium</taxon>
    </lineage>
</organism>
<protein>
    <submittedName>
        <fullName evidence="8">ABC transporter ATP-binding protein</fullName>
    </submittedName>
</protein>
<dbReference type="Gene3D" id="3.40.50.300">
    <property type="entry name" value="P-loop containing nucleotide triphosphate hydrolases"/>
    <property type="match status" value="1"/>
</dbReference>
<dbReference type="InterPro" id="IPR027417">
    <property type="entry name" value="P-loop_NTPase"/>
</dbReference>
<evidence type="ECO:0000259" key="7">
    <source>
        <dbReference type="PROSITE" id="PS50929"/>
    </source>
</evidence>
<dbReference type="InterPro" id="IPR017871">
    <property type="entry name" value="ABC_transporter-like_CS"/>
</dbReference>
<reference evidence="8" key="1">
    <citation type="submission" date="2020-10" db="EMBL/GenBank/DDBJ databases">
        <authorList>
            <person name="Gilroy R."/>
        </authorList>
    </citation>
    <scope>NUCLEOTIDE SEQUENCE</scope>
    <source>
        <strain evidence="8">ChiGjej1B1-24693</strain>
    </source>
</reference>
<evidence type="ECO:0000313" key="8">
    <source>
        <dbReference type="EMBL" id="HIT76924.1"/>
    </source>
</evidence>
<name>A0A9D1KN08_9ACTN</name>
<evidence type="ECO:0000256" key="4">
    <source>
        <dbReference type="ARBA" id="ARBA00023136"/>
    </source>
</evidence>
<comment type="subcellular location">
    <subcellularLocation>
        <location evidence="1">Cell membrane</location>
        <topology evidence="1">Multi-pass membrane protein</topology>
    </subcellularLocation>
</comment>
<feature type="transmembrane region" description="Helical" evidence="5">
    <location>
        <begin position="277"/>
        <end position="305"/>
    </location>
</feature>
<evidence type="ECO:0000256" key="2">
    <source>
        <dbReference type="ARBA" id="ARBA00022692"/>
    </source>
</evidence>
<dbReference type="SUPFAM" id="SSF90123">
    <property type="entry name" value="ABC transporter transmembrane region"/>
    <property type="match status" value="1"/>
</dbReference>
<comment type="caution">
    <text evidence="8">The sequence shown here is derived from an EMBL/GenBank/DDBJ whole genome shotgun (WGS) entry which is preliminary data.</text>
</comment>
<dbReference type="PROSITE" id="PS50929">
    <property type="entry name" value="ABC_TM1F"/>
    <property type="match status" value="1"/>
</dbReference>
<dbReference type="PANTHER" id="PTHR24221:SF654">
    <property type="entry name" value="ATP-BINDING CASSETTE SUB-FAMILY B MEMBER 6"/>
    <property type="match status" value="1"/>
</dbReference>
<feature type="domain" description="ABC transmembrane type-1" evidence="7">
    <location>
        <begin position="28"/>
        <end position="304"/>
    </location>
</feature>
<dbReference type="PANTHER" id="PTHR24221">
    <property type="entry name" value="ATP-BINDING CASSETTE SUB-FAMILY B"/>
    <property type="match status" value="1"/>
</dbReference>
<dbReference type="GO" id="GO:0005524">
    <property type="term" value="F:ATP binding"/>
    <property type="evidence" value="ECO:0007669"/>
    <property type="project" value="UniProtKB-KW"/>
</dbReference>
<feature type="transmembrane region" description="Helical" evidence="5">
    <location>
        <begin position="254"/>
        <end position="271"/>
    </location>
</feature>
<evidence type="ECO:0000256" key="5">
    <source>
        <dbReference type="SAM" id="Phobius"/>
    </source>
</evidence>
<dbReference type="InterPro" id="IPR011527">
    <property type="entry name" value="ABC1_TM_dom"/>
</dbReference>
<feature type="transmembrane region" description="Helical" evidence="5">
    <location>
        <begin position="61"/>
        <end position="80"/>
    </location>
</feature>
<proteinExistence type="predicted"/>
<dbReference type="Pfam" id="PF00664">
    <property type="entry name" value="ABC_membrane"/>
    <property type="match status" value="1"/>
</dbReference>
<gene>
    <name evidence="8" type="ORF">IAA98_15200</name>
</gene>
<dbReference type="Pfam" id="PF00005">
    <property type="entry name" value="ABC_tran"/>
    <property type="match status" value="1"/>
</dbReference>
<dbReference type="InterPro" id="IPR039421">
    <property type="entry name" value="Type_1_exporter"/>
</dbReference>
<keyword evidence="8" id="KW-0067">ATP-binding</keyword>
<dbReference type="GO" id="GO:0005886">
    <property type="term" value="C:plasma membrane"/>
    <property type="evidence" value="ECO:0007669"/>
    <property type="project" value="UniProtKB-SubCell"/>
</dbReference>
<dbReference type="Proteomes" id="UP000886842">
    <property type="component" value="Unassembled WGS sequence"/>
</dbReference>
<dbReference type="PROSITE" id="PS00211">
    <property type="entry name" value="ABC_TRANSPORTER_1"/>
    <property type="match status" value="1"/>
</dbReference>
<keyword evidence="3 5" id="KW-1133">Transmembrane helix</keyword>
<evidence type="ECO:0000256" key="1">
    <source>
        <dbReference type="ARBA" id="ARBA00004651"/>
    </source>
</evidence>
<feature type="transmembrane region" description="Helical" evidence="5">
    <location>
        <begin position="24"/>
        <end position="49"/>
    </location>
</feature>
<evidence type="ECO:0000256" key="3">
    <source>
        <dbReference type="ARBA" id="ARBA00022989"/>
    </source>
</evidence>
<keyword evidence="4 5" id="KW-0472">Membrane</keyword>
<feature type="transmembrane region" description="Helical" evidence="5">
    <location>
        <begin position="139"/>
        <end position="157"/>
    </location>
</feature>